<proteinExistence type="predicted"/>
<dbReference type="InterPro" id="IPR008257">
    <property type="entry name" value="Pept_M19"/>
</dbReference>
<sequence length="390" mass="41697">MKRVSIAGLLFLLAVLIGFGVGPGMLERSMNKVLDHKPYPVSEAAQALHDSLVVGDLHSDSTLWARDLTKRAERGHVDLPRLREANVALQAFTFVTRSPKGQNYETNEADAPDNITSLAKLQRWPIATWSSLTERALLQAEKLAAIEADDPGSLRILRSQGDLEAVMTAREEGAETIGALLGIEGSHALDGSLNNIDRLEAAGVRMFGLHHFFDNALGGSLHGTGGGGLSSFGREVVAVIDARGLIIDVAHSSEQSVRDVLAMSDSPLIVSHSGFQGHCPTPRNISDDLMQKIAQGGGLIGVGYWDAAICDVSPTGIVAAIRYGIDLVGLDHVALGSDYDGSTTVPFDTSELAALTEEMLKQGFSEEEIRLVMGGNMLRFLQENLPPEDA</sequence>
<evidence type="ECO:0000313" key="1">
    <source>
        <dbReference type="EMBL" id="EAQ96015.1"/>
    </source>
</evidence>
<dbReference type="PANTHER" id="PTHR10443">
    <property type="entry name" value="MICROSOMAL DIPEPTIDASE"/>
    <property type="match status" value="1"/>
</dbReference>
<evidence type="ECO:0000313" key="2">
    <source>
        <dbReference type="Proteomes" id="UP000019205"/>
    </source>
</evidence>
<dbReference type="GO" id="GO:0070573">
    <property type="term" value="F:metallodipeptidase activity"/>
    <property type="evidence" value="ECO:0007669"/>
    <property type="project" value="InterPro"/>
</dbReference>
<keyword evidence="2" id="KW-1185">Reference proteome</keyword>
<dbReference type="InterPro" id="IPR032466">
    <property type="entry name" value="Metal_Hydrolase"/>
</dbReference>
<comment type="caution">
    <text evidence="1">The sequence shown here is derived from an EMBL/GenBank/DDBJ whole genome shotgun (WGS) entry which is preliminary data.</text>
</comment>
<dbReference type="PANTHER" id="PTHR10443:SF12">
    <property type="entry name" value="DIPEPTIDASE"/>
    <property type="match status" value="1"/>
</dbReference>
<accession>A4AD91</accession>
<organism evidence="1 2">
    <name type="scientific">Congregibacter litoralis KT71</name>
    <dbReference type="NCBI Taxonomy" id="314285"/>
    <lineage>
        <taxon>Bacteria</taxon>
        <taxon>Pseudomonadati</taxon>
        <taxon>Pseudomonadota</taxon>
        <taxon>Gammaproteobacteria</taxon>
        <taxon>Cellvibrionales</taxon>
        <taxon>Halieaceae</taxon>
        <taxon>Congregibacter</taxon>
    </lineage>
</organism>
<dbReference type="eggNOG" id="COG2355">
    <property type="taxonomic scope" value="Bacteria"/>
</dbReference>
<reference evidence="1 2" key="1">
    <citation type="journal article" date="2007" name="Proc. Natl. Acad. Sci. U.S.A.">
        <title>Characterization of a marine gammaproteobacterium capable of aerobic anoxygenic photosynthesis.</title>
        <authorList>
            <person name="Fuchs B.M."/>
            <person name="Spring S."/>
            <person name="Teeling H."/>
            <person name="Quast C."/>
            <person name="Wulf J."/>
            <person name="Schattenhofer M."/>
            <person name="Yan S."/>
            <person name="Ferriera S."/>
            <person name="Johnson J."/>
            <person name="Glockner F.O."/>
            <person name="Amann R."/>
        </authorList>
    </citation>
    <scope>NUCLEOTIDE SEQUENCE [LARGE SCALE GENOMIC DNA]</scope>
    <source>
        <strain evidence="1">KT71</strain>
    </source>
</reference>
<gene>
    <name evidence="1" type="ORF">KT71_12770</name>
</gene>
<dbReference type="PROSITE" id="PS51365">
    <property type="entry name" value="RENAL_DIPEPTIDASE_2"/>
    <property type="match status" value="1"/>
</dbReference>
<dbReference type="Gene3D" id="3.20.20.140">
    <property type="entry name" value="Metal-dependent hydrolases"/>
    <property type="match status" value="1"/>
</dbReference>
<reference evidence="1 2" key="2">
    <citation type="journal article" date="2009" name="PLoS ONE">
        <title>The photosynthetic apparatus and its regulation in the aerobic gammaproteobacterium Congregibacter litoralis gen. nov., sp. nov.</title>
        <authorList>
            <person name="Spring S."/>
            <person name="Lunsdorf H."/>
            <person name="Fuchs B.M."/>
            <person name="Tindall B.J."/>
        </authorList>
    </citation>
    <scope>NUCLEOTIDE SEQUENCE [LARGE SCALE GENOMIC DNA]</scope>
    <source>
        <strain evidence="1">KT71</strain>
    </source>
</reference>
<dbReference type="AlphaFoldDB" id="A4AD91"/>
<dbReference type="STRING" id="314285.KT71_12770"/>
<dbReference type="OrthoDB" id="9804920at2"/>
<name>A4AD91_9GAMM</name>
<dbReference type="EMBL" id="AAOA02000001">
    <property type="protein sequence ID" value="EAQ96015.1"/>
    <property type="molecule type" value="Genomic_DNA"/>
</dbReference>
<dbReference type="Pfam" id="PF01244">
    <property type="entry name" value="Peptidase_M19"/>
    <property type="match status" value="1"/>
</dbReference>
<protein>
    <submittedName>
        <fullName evidence="1">Zn-dependent dipeptidase, microsomal dipeptidase-like protein</fullName>
    </submittedName>
</protein>
<dbReference type="GO" id="GO:0006508">
    <property type="term" value="P:proteolysis"/>
    <property type="evidence" value="ECO:0007669"/>
    <property type="project" value="InterPro"/>
</dbReference>
<dbReference type="RefSeq" id="WP_008294984.1">
    <property type="nucleotide sequence ID" value="NZ_CM002299.1"/>
</dbReference>
<dbReference type="HOGENOM" id="CLU_031404_2_1_6"/>
<dbReference type="SUPFAM" id="SSF51556">
    <property type="entry name" value="Metallo-dependent hydrolases"/>
    <property type="match status" value="1"/>
</dbReference>
<dbReference type="Proteomes" id="UP000019205">
    <property type="component" value="Chromosome"/>
</dbReference>